<sequence length="158" mass="17297">MGSKDIVPILKSNSPTPKSSPAKRVIDSDNSENSLLKPSCLVEVSIQAQPGSLNIPASINHHTTSFTEQGTPLIPDPINQSKGAEMEPNNNKKIDDVPIPEIAHNMDIEGVHPATVHNTRKWKRATPNKDKTQNSLSIPKAPTNKHSQKRDEPEFIGF</sequence>
<accession>A0A5A7QK18</accession>
<organism evidence="2 3">
    <name type="scientific">Striga asiatica</name>
    <name type="common">Asiatic witchweed</name>
    <name type="synonym">Buchnera asiatica</name>
    <dbReference type="NCBI Taxonomy" id="4170"/>
    <lineage>
        <taxon>Eukaryota</taxon>
        <taxon>Viridiplantae</taxon>
        <taxon>Streptophyta</taxon>
        <taxon>Embryophyta</taxon>
        <taxon>Tracheophyta</taxon>
        <taxon>Spermatophyta</taxon>
        <taxon>Magnoliopsida</taxon>
        <taxon>eudicotyledons</taxon>
        <taxon>Gunneridae</taxon>
        <taxon>Pentapetalae</taxon>
        <taxon>asterids</taxon>
        <taxon>lamiids</taxon>
        <taxon>Lamiales</taxon>
        <taxon>Orobanchaceae</taxon>
        <taxon>Buchnereae</taxon>
        <taxon>Striga</taxon>
    </lineage>
</organism>
<dbReference type="EMBL" id="BKCP01007227">
    <property type="protein sequence ID" value="GER45679.1"/>
    <property type="molecule type" value="Genomic_DNA"/>
</dbReference>
<evidence type="ECO:0000313" key="3">
    <source>
        <dbReference type="Proteomes" id="UP000325081"/>
    </source>
</evidence>
<feature type="compositionally biased region" description="Polar residues" evidence="1">
    <location>
        <begin position="56"/>
        <end position="70"/>
    </location>
</feature>
<gene>
    <name evidence="2" type="ORF">STAS_22655</name>
</gene>
<feature type="region of interest" description="Disordered" evidence="1">
    <location>
        <begin position="56"/>
        <end position="96"/>
    </location>
</feature>
<name>A0A5A7QK18_STRAF</name>
<comment type="caution">
    <text evidence="2">The sequence shown here is derived from an EMBL/GenBank/DDBJ whole genome shotgun (WGS) entry which is preliminary data.</text>
</comment>
<feature type="region of interest" description="Disordered" evidence="1">
    <location>
        <begin position="1"/>
        <end position="33"/>
    </location>
</feature>
<dbReference type="AlphaFoldDB" id="A0A5A7QK18"/>
<feature type="compositionally biased region" description="Basic and acidic residues" evidence="1">
    <location>
        <begin position="149"/>
        <end position="158"/>
    </location>
</feature>
<feature type="region of interest" description="Disordered" evidence="1">
    <location>
        <begin position="111"/>
        <end position="158"/>
    </location>
</feature>
<proteinExistence type="predicted"/>
<protein>
    <submittedName>
        <fullName evidence="2">SIN3-like 5</fullName>
    </submittedName>
</protein>
<evidence type="ECO:0000256" key="1">
    <source>
        <dbReference type="SAM" id="MobiDB-lite"/>
    </source>
</evidence>
<reference evidence="3" key="1">
    <citation type="journal article" date="2019" name="Curr. Biol.">
        <title>Genome Sequence of Striga asiatica Provides Insight into the Evolution of Plant Parasitism.</title>
        <authorList>
            <person name="Yoshida S."/>
            <person name="Kim S."/>
            <person name="Wafula E.K."/>
            <person name="Tanskanen J."/>
            <person name="Kim Y.M."/>
            <person name="Honaas L."/>
            <person name="Yang Z."/>
            <person name="Spallek T."/>
            <person name="Conn C.E."/>
            <person name="Ichihashi Y."/>
            <person name="Cheong K."/>
            <person name="Cui S."/>
            <person name="Der J.P."/>
            <person name="Gundlach H."/>
            <person name="Jiao Y."/>
            <person name="Hori C."/>
            <person name="Ishida J.K."/>
            <person name="Kasahara H."/>
            <person name="Kiba T."/>
            <person name="Kim M.S."/>
            <person name="Koo N."/>
            <person name="Laohavisit A."/>
            <person name="Lee Y.H."/>
            <person name="Lumba S."/>
            <person name="McCourt P."/>
            <person name="Mortimer J.C."/>
            <person name="Mutuku J.M."/>
            <person name="Nomura T."/>
            <person name="Sasaki-Sekimoto Y."/>
            <person name="Seto Y."/>
            <person name="Wang Y."/>
            <person name="Wakatake T."/>
            <person name="Sakakibara H."/>
            <person name="Demura T."/>
            <person name="Yamaguchi S."/>
            <person name="Yoneyama K."/>
            <person name="Manabe R.I."/>
            <person name="Nelson D.C."/>
            <person name="Schulman A.H."/>
            <person name="Timko M.P."/>
            <person name="dePamphilis C.W."/>
            <person name="Choi D."/>
            <person name="Shirasu K."/>
        </authorList>
    </citation>
    <scope>NUCLEOTIDE SEQUENCE [LARGE SCALE GENOMIC DNA]</scope>
    <source>
        <strain evidence="3">cv. UVA1</strain>
    </source>
</reference>
<dbReference type="Proteomes" id="UP000325081">
    <property type="component" value="Unassembled WGS sequence"/>
</dbReference>
<keyword evidence="3" id="KW-1185">Reference proteome</keyword>
<evidence type="ECO:0000313" key="2">
    <source>
        <dbReference type="EMBL" id="GER45679.1"/>
    </source>
</evidence>